<dbReference type="EMBL" id="JBAMIC010000008">
    <property type="protein sequence ID" value="KAK7105039.1"/>
    <property type="molecule type" value="Genomic_DNA"/>
</dbReference>
<feature type="signal peptide" evidence="3">
    <location>
        <begin position="1"/>
        <end position="20"/>
    </location>
</feature>
<organism evidence="4 5">
    <name type="scientific">Littorina saxatilis</name>
    <dbReference type="NCBI Taxonomy" id="31220"/>
    <lineage>
        <taxon>Eukaryota</taxon>
        <taxon>Metazoa</taxon>
        <taxon>Spiralia</taxon>
        <taxon>Lophotrochozoa</taxon>
        <taxon>Mollusca</taxon>
        <taxon>Gastropoda</taxon>
        <taxon>Caenogastropoda</taxon>
        <taxon>Littorinimorpha</taxon>
        <taxon>Littorinoidea</taxon>
        <taxon>Littorinidae</taxon>
        <taxon>Littorina</taxon>
    </lineage>
</organism>
<dbReference type="Proteomes" id="UP001374579">
    <property type="component" value="Unassembled WGS sequence"/>
</dbReference>
<keyword evidence="1" id="KW-1015">Disulfide bond</keyword>
<evidence type="ECO:0008006" key="6">
    <source>
        <dbReference type="Google" id="ProtNLM"/>
    </source>
</evidence>
<keyword evidence="3" id="KW-0732">Signal</keyword>
<accession>A0AAN9BHL8</accession>
<dbReference type="AlphaFoldDB" id="A0AAN9BHL8"/>
<name>A0AAN9BHL8_9CAEN</name>
<dbReference type="InterPro" id="IPR035976">
    <property type="entry name" value="Sushi/SCR/CCP_sf"/>
</dbReference>
<feature type="chain" id="PRO_5042866671" description="Sushi domain-containing protein" evidence="3">
    <location>
        <begin position="21"/>
        <end position="105"/>
    </location>
</feature>
<feature type="region of interest" description="Disordered" evidence="2">
    <location>
        <begin position="23"/>
        <end position="44"/>
    </location>
</feature>
<keyword evidence="5" id="KW-1185">Reference proteome</keyword>
<reference evidence="4 5" key="1">
    <citation type="submission" date="2024-02" db="EMBL/GenBank/DDBJ databases">
        <title>Chromosome-scale genome assembly of the rough periwinkle Littorina saxatilis.</title>
        <authorList>
            <person name="De Jode A."/>
            <person name="Faria R."/>
            <person name="Formenti G."/>
            <person name="Sims Y."/>
            <person name="Smith T.P."/>
            <person name="Tracey A."/>
            <person name="Wood J.M.D."/>
            <person name="Zagrodzka Z.B."/>
            <person name="Johannesson K."/>
            <person name="Butlin R.K."/>
            <person name="Leder E.H."/>
        </authorList>
    </citation>
    <scope>NUCLEOTIDE SEQUENCE [LARGE SCALE GENOMIC DNA]</scope>
    <source>
        <strain evidence="4">Snail1</strain>
        <tissue evidence="4">Muscle</tissue>
    </source>
</reference>
<dbReference type="SUPFAM" id="SSF57535">
    <property type="entry name" value="Complement control module/SCR domain"/>
    <property type="match status" value="1"/>
</dbReference>
<proteinExistence type="predicted"/>
<evidence type="ECO:0000313" key="4">
    <source>
        <dbReference type="EMBL" id="KAK7105039.1"/>
    </source>
</evidence>
<comment type="caution">
    <text evidence="4">The sequence shown here is derived from an EMBL/GenBank/DDBJ whole genome shotgun (WGS) entry which is preliminary data.</text>
</comment>
<gene>
    <name evidence="4" type="ORF">V1264_019662</name>
</gene>
<sequence>MLLLVVALSVFVLGTQDADAQFGGGPDPKDFPAQEGCTNEPNAPKNGHIYCGKGHYEKICWMTCNDGYLYAAGGSSLTLKCAWGSGIWATAIVVPDCLPQFYVGK</sequence>
<evidence type="ECO:0000256" key="1">
    <source>
        <dbReference type="ARBA" id="ARBA00023157"/>
    </source>
</evidence>
<evidence type="ECO:0000313" key="5">
    <source>
        <dbReference type="Proteomes" id="UP001374579"/>
    </source>
</evidence>
<evidence type="ECO:0000256" key="3">
    <source>
        <dbReference type="SAM" id="SignalP"/>
    </source>
</evidence>
<protein>
    <recommendedName>
        <fullName evidence="6">Sushi domain-containing protein</fullName>
    </recommendedName>
</protein>
<evidence type="ECO:0000256" key="2">
    <source>
        <dbReference type="SAM" id="MobiDB-lite"/>
    </source>
</evidence>